<keyword evidence="4" id="KW-1185">Reference proteome</keyword>
<keyword evidence="3" id="KW-0575">Peroxidase</keyword>
<comment type="caution">
    <text evidence="3">The sequence shown here is derived from an EMBL/GenBank/DDBJ whole genome shotgun (WGS) entry which is preliminary data.</text>
</comment>
<dbReference type="PANTHER" id="PTHR34599:SF1">
    <property type="entry name" value="PHOSPHATIDIC ACID PHOSPHATASE TYPE 2_HALOPEROXIDASE DOMAIN-CONTAINING PROTEIN"/>
    <property type="match status" value="1"/>
</dbReference>
<keyword evidence="3" id="KW-0560">Oxidoreductase</keyword>
<dbReference type="InterPro" id="IPR000326">
    <property type="entry name" value="PAP2/HPO"/>
</dbReference>
<dbReference type="EC" id="1.11.1.-" evidence="3"/>
<dbReference type="Pfam" id="PF01569">
    <property type="entry name" value="PAP2"/>
    <property type="match status" value="1"/>
</dbReference>
<protein>
    <submittedName>
        <fullName evidence="3">Vanadium-dependent haloperoxidase</fullName>
        <ecNumber evidence="3">1.11.1.-</ecNumber>
    </submittedName>
</protein>
<evidence type="ECO:0000313" key="4">
    <source>
        <dbReference type="Proteomes" id="UP001596513"/>
    </source>
</evidence>
<reference evidence="4" key="1">
    <citation type="journal article" date="2019" name="Int. J. Syst. Evol. Microbiol.">
        <title>The Global Catalogue of Microorganisms (GCM) 10K type strain sequencing project: providing services to taxonomists for standard genome sequencing and annotation.</title>
        <authorList>
            <consortium name="The Broad Institute Genomics Platform"/>
            <consortium name="The Broad Institute Genome Sequencing Center for Infectious Disease"/>
            <person name="Wu L."/>
            <person name="Ma J."/>
        </authorList>
    </citation>
    <scope>NUCLEOTIDE SEQUENCE [LARGE SCALE GENOMIC DNA]</scope>
    <source>
        <strain evidence="4">JCM 19635</strain>
    </source>
</reference>
<dbReference type="InterPro" id="IPR052559">
    <property type="entry name" value="V-haloperoxidase"/>
</dbReference>
<organism evidence="3 4">
    <name type="scientific">Hymenobacter humi</name>
    <dbReference type="NCBI Taxonomy" id="1411620"/>
    <lineage>
        <taxon>Bacteria</taxon>
        <taxon>Pseudomonadati</taxon>
        <taxon>Bacteroidota</taxon>
        <taxon>Cytophagia</taxon>
        <taxon>Cytophagales</taxon>
        <taxon>Hymenobacteraceae</taxon>
        <taxon>Hymenobacter</taxon>
    </lineage>
</organism>
<dbReference type="RefSeq" id="WP_380202367.1">
    <property type="nucleotide sequence ID" value="NZ_JBHTEK010000001.1"/>
</dbReference>
<dbReference type="Proteomes" id="UP001596513">
    <property type="component" value="Unassembled WGS sequence"/>
</dbReference>
<feature type="domain" description="Phosphatidic acid phosphatase type 2/haloperoxidase" evidence="2">
    <location>
        <begin position="4"/>
        <end position="123"/>
    </location>
</feature>
<name>A0ABW2U5C3_9BACT</name>
<proteinExistence type="predicted"/>
<dbReference type="PANTHER" id="PTHR34599">
    <property type="entry name" value="PEROXIDASE-RELATED"/>
    <property type="match status" value="1"/>
</dbReference>
<accession>A0ABW2U5C3</accession>
<dbReference type="CDD" id="cd03398">
    <property type="entry name" value="PAP2_haloperoxidase"/>
    <property type="match status" value="1"/>
</dbReference>
<sequence length="130" mass="13508">MADAKMAYPRWRPITAIHLAATDTNPATAPDPAWMPLAFPNPPDGEYPSGHATAGGAAAAVLQEFFGTDAVPLSIANNAGVTRSFSGFAQAAEENSVSRVYAGYHFRNSTAEGQALGQRVGAYVAANALK</sequence>
<dbReference type="EMBL" id="JBHTEK010000001">
    <property type="protein sequence ID" value="MFC7667660.1"/>
    <property type="molecule type" value="Genomic_DNA"/>
</dbReference>
<dbReference type="Gene3D" id="1.10.606.20">
    <property type="match status" value="1"/>
</dbReference>
<dbReference type="GO" id="GO:0004601">
    <property type="term" value="F:peroxidase activity"/>
    <property type="evidence" value="ECO:0007669"/>
    <property type="project" value="UniProtKB-KW"/>
</dbReference>
<gene>
    <name evidence="3" type="ORF">ACFQT0_09875</name>
</gene>
<evidence type="ECO:0000259" key="2">
    <source>
        <dbReference type="Pfam" id="PF01569"/>
    </source>
</evidence>
<evidence type="ECO:0000313" key="3">
    <source>
        <dbReference type="EMBL" id="MFC7667660.1"/>
    </source>
</evidence>
<evidence type="ECO:0000256" key="1">
    <source>
        <dbReference type="SAM" id="MobiDB-lite"/>
    </source>
</evidence>
<dbReference type="SUPFAM" id="SSF48317">
    <property type="entry name" value="Acid phosphatase/Vanadium-dependent haloperoxidase"/>
    <property type="match status" value="1"/>
</dbReference>
<dbReference type="InterPro" id="IPR036938">
    <property type="entry name" value="PAP2/HPO_sf"/>
</dbReference>
<feature type="region of interest" description="Disordered" evidence="1">
    <location>
        <begin position="31"/>
        <end position="53"/>
    </location>
</feature>